<evidence type="ECO:0008006" key="3">
    <source>
        <dbReference type="Google" id="ProtNLM"/>
    </source>
</evidence>
<organism evidence="1 2">
    <name type="scientific">Nocardia huaxiensis</name>
    <dbReference type="NCBI Taxonomy" id="2755382"/>
    <lineage>
        <taxon>Bacteria</taxon>
        <taxon>Bacillati</taxon>
        <taxon>Actinomycetota</taxon>
        <taxon>Actinomycetes</taxon>
        <taxon>Mycobacteriales</taxon>
        <taxon>Nocardiaceae</taxon>
        <taxon>Nocardia</taxon>
    </lineage>
</organism>
<dbReference type="AlphaFoldDB" id="A0A7D6ZG23"/>
<accession>A0A7D6ZG23</accession>
<dbReference type="InterPro" id="IPR032710">
    <property type="entry name" value="NTF2-like_dom_sf"/>
</dbReference>
<evidence type="ECO:0000313" key="2">
    <source>
        <dbReference type="Proteomes" id="UP000515512"/>
    </source>
</evidence>
<sequence length="146" mass="16151">MSNRLDDKALATLTEQYVNFWNEAEADARRKRIVDLWAADSRQVLTDPPQAMREAVAELAFPIPDLEVRGHRQLEARATRSYEMFIAPGEYVFQARGRATQLSAGLVGIGWAMVAADGTEAGGGYDILSLDADGRIRSDHQFIDPA</sequence>
<evidence type="ECO:0000313" key="1">
    <source>
        <dbReference type="EMBL" id="QLY29467.1"/>
    </source>
</evidence>
<dbReference type="SUPFAM" id="SSF54427">
    <property type="entry name" value="NTF2-like"/>
    <property type="match status" value="1"/>
</dbReference>
<dbReference type="RefSeq" id="WP_181580671.1">
    <property type="nucleotide sequence ID" value="NZ_CP059399.1"/>
</dbReference>
<proteinExistence type="predicted"/>
<keyword evidence="2" id="KW-1185">Reference proteome</keyword>
<dbReference type="EMBL" id="CP059399">
    <property type="protein sequence ID" value="QLY29467.1"/>
    <property type="molecule type" value="Genomic_DNA"/>
</dbReference>
<protein>
    <recommendedName>
        <fullName evidence="3">SnoaL-like domain-containing protein</fullName>
    </recommendedName>
</protein>
<reference evidence="1 2" key="1">
    <citation type="submission" date="2020-07" db="EMBL/GenBank/DDBJ databases">
        <authorList>
            <person name="Zhuang K."/>
            <person name="Ran Y."/>
        </authorList>
    </citation>
    <scope>NUCLEOTIDE SEQUENCE [LARGE SCALE GENOMIC DNA]</scope>
    <source>
        <strain evidence="1 2">WCH-YHL-001</strain>
    </source>
</reference>
<dbReference type="Gene3D" id="3.10.450.50">
    <property type="match status" value="1"/>
</dbReference>
<dbReference type="KEGG" id="nhu:H0264_30055"/>
<dbReference type="Proteomes" id="UP000515512">
    <property type="component" value="Chromosome"/>
</dbReference>
<gene>
    <name evidence="1" type="ORF">H0264_30055</name>
</gene>
<name>A0A7D6ZG23_9NOCA</name>